<dbReference type="EMBL" id="CM056815">
    <property type="protein sequence ID" value="KAJ8630858.1"/>
    <property type="molecule type" value="Genomic_DNA"/>
</dbReference>
<keyword evidence="2" id="KW-1185">Reference proteome</keyword>
<evidence type="ECO:0000313" key="1">
    <source>
        <dbReference type="EMBL" id="KAJ8630858.1"/>
    </source>
</evidence>
<comment type="caution">
    <text evidence="1">The sequence shown here is derived from an EMBL/GenBank/DDBJ whole genome shotgun (WGS) entry which is preliminary data.</text>
</comment>
<organism evidence="1 2">
    <name type="scientific">Persea americana</name>
    <name type="common">Avocado</name>
    <dbReference type="NCBI Taxonomy" id="3435"/>
    <lineage>
        <taxon>Eukaryota</taxon>
        <taxon>Viridiplantae</taxon>
        <taxon>Streptophyta</taxon>
        <taxon>Embryophyta</taxon>
        <taxon>Tracheophyta</taxon>
        <taxon>Spermatophyta</taxon>
        <taxon>Magnoliopsida</taxon>
        <taxon>Magnoliidae</taxon>
        <taxon>Laurales</taxon>
        <taxon>Lauraceae</taxon>
        <taxon>Persea</taxon>
    </lineage>
</organism>
<evidence type="ECO:0000313" key="2">
    <source>
        <dbReference type="Proteomes" id="UP001234297"/>
    </source>
</evidence>
<sequence>MFDHNGDGQITKEELGESLENLGIYIPDKALGAMIEKIDTNEGVELRSVLGSFIFGVIAKEDSGGLQEDDKAGGC</sequence>
<name>A0ACC2LCG1_PERAE</name>
<reference evidence="1 2" key="1">
    <citation type="journal article" date="2022" name="Hortic Res">
        <title>A haplotype resolved chromosomal level avocado genome allows analysis of novel avocado genes.</title>
        <authorList>
            <person name="Nath O."/>
            <person name="Fletcher S.J."/>
            <person name="Hayward A."/>
            <person name="Shaw L.M."/>
            <person name="Masouleh A.K."/>
            <person name="Furtado A."/>
            <person name="Henry R.J."/>
            <person name="Mitter N."/>
        </authorList>
    </citation>
    <scope>NUCLEOTIDE SEQUENCE [LARGE SCALE GENOMIC DNA]</scope>
    <source>
        <strain evidence="2">cv. Hass</strain>
    </source>
</reference>
<accession>A0ACC2LCG1</accession>
<protein>
    <submittedName>
        <fullName evidence="1">Uncharacterized protein</fullName>
    </submittedName>
</protein>
<proteinExistence type="predicted"/>
<dbReference type="Proteomes" id="UP001234297">
    <property type="component" value="Chromosome 7"/>
</dbReference>
<gene>
    <name evidence="1" type="ORF">MRB53_024181</name>
</gene>